<evidence type="ECO:0000256" key="3">
    <source>
        <dbReference type="ARBA" id="ARBA00022840"/>
    </source>
</evidence>
<keyword evidence="2 4" id="KW-0547">Nucleotide-binding</keyword>
<dbReference type="InterPro" id="IPR011761">
    <property type="entry name" value="ATP-grasp"/>
</dbReference>
<evidence type="ECO:0000313" key="6">
    <source>
        <dbReference type="EMBL" id="SNT20747.1"/>
    </source>
</evidence>
<dbReference type="PANTHER" id="PTHR43585:SF2">
    <property type="entry name" value="ATP-GRASP ENZYME FSQD"/>
    <property type="match status" value="1"/>
</dbReference>
<dbReference type="NCBIfam" id="NF005543">
    <property type="entry name" value="PRK07206.1"/>
    <property type="match status" value="1"/>
</dbReference>
<dbReference type="SUPFAM" id="SSF56059">
    <property type="entry name" value="Glutathione synthetase ATP-binding domain-like"/>
    <property type="match status" value="1"/>
</dbReference>
<dbReference type="GO" id="GO:0005524">
    <property type="term" value="F:ATP binding"/>
    <property type="evidence" value="ECO:0007669"/>
    <property type="project" value="UniProtKB-UniRule"/>
</dbReference>
<reference evidence="6 7" key="1">
    <citation type="submission" date="2017-06" db="EMBL/GenBank/DDBJ databases">
        <authorList>
            <person name="Kim H.J."/>
            <person name="Triplett B.A."/>
        </authorList>
    </citation>
    <scope>NUCLEOTIDE SEQUENCE [LARGE SCALE GENOMIC DNA]</scope>
    <source>
        <strain evidence="6 7">DSM 44715</strain>
    </source>
</reference>
<keyword evidence="1" id="KW-0436">Ligase</keyword>
<evidence type="ECO:0000256" key="2">
    <source>
        <dbReference type="ARBA" id="ARBA00022741"/>
    </source>
</evidence>
<dbReference type="Pfam" id="PF13535">
    <property type="entry name" value="ATP-grasp_4"/>
    <property type="match status" value="1"/>
</dbReference>
<evidence type="ECO:0000256" key="1">
    <source>
        <dbReference type="ARBA" id="ARBA00022598"/>
    </source>
</evidence>
<organism evidence="6 7">
    <name type="scientific">Actinomadura meyerae</name>
    <dbReference type="NCBI Taxonomy" id="240840"/>
    <lineage>
        <taxon>Bacteria</taxon>
        <taxon>Bacillati</taxon>
        <taxon>Actinomycetota</taxon>
        <taxon>Actinomycetes</taxon>
        <taxon>Streptosporangiales</taxon>
        <taxon>Thermomonosporaceae</taxon>
        <taxon>Actinomadura</taxon>
    </lineage>
</organism>
<gene>
    <name evidence="6" type="ORF">SAMN05443665_101961</name>
</gene>
<dbReference type="InterPro" id="IPR052032">
    <property type="entry name" value="ATP-dep_AA_Ligase"/>
</dbReference>
<protein>
    <submittedName>
        <fullName evidence="6">Biotin carboxylase</fullName>
    </submittedName>
</protein>
<evidence type="ECO:0000259" key="5">
    <source>
        <dbReference type="PROSITE" id="PS50975"/>
    </source>
</evidence>
<dbReference type="Proteomes" id="UP000198318">
    <property type="component" value="Unassembled WGS sequence"/>
</dbReference>
<keyword evidence="3 4" id="KW-0067">ATP-binding</keyword>
<accession>A0A239KQS8</accession>
<dbReference type="AlphaFoldDB" id="A0A239KQS8"/>
<dbReference type="GO" id="GO:0046872">
    <property type="term" value="F:metal ion binding"/>
    <property type="evidence" value="ECO:0007669"/>
    <property type="project" value="InterPro"/>
</dbReference>
<feature type="domain" description="ATP-grasp" evidence="5">
    <location>
        <begin position="116"/>
        <end position="317"/>
    </location>
</feature>
<evidence type="ECO:0000313" key="7">
    <source>
        <dbReference type="Proteomes" id="UP000198318"/>
    </source>
</evidence>
<evidence type="ECO:0000256" key="4">
    <source>
        <dbReference type="PROSITE-ProRule" id="PRU00409"/>
    </source>
</evidence>
<keyword evidence="7" id="KW-1185">Reference proteome</keyword>
<dbReference type="GO" id="GO:0016874">
    <property type="term" value="F:ligase activity"/>
    <property type="evidence" value="ECO:0007669"/>
    <property type="project" value="UniProtKB-KW"/>
</dbReference>
<dbReference type="OrthoDB" id="24041at2"/>
<dbReference type="EMBL" id="FZOR01000019">
    <property type="protein sequence ID" value="SNT20747.1"/>
    <property type="molecule type" value="Genomic_DNA"/>
</dbReference>
<dbReference type="PROSITE" id="PS50975">
    <property type="entry name" value="ATP_GRASP"/>
    <property type="match status" value="1"/>
</dbReference>
<sequence length="422" mass="45594">MDKPVVAIVGPFTSSAMVAPALREAGFSPVAVMDYTGPALAPLQSSHDPGNYDAIINHHGDMAETIARLGALKPIAVFPGIEAVLRPAQELSDALAPATSNVPELVDARRHKYQMHQALAKAGLPVPRQISTTDPDEVAAWIEREGLAGHDLVVKPPTSAGTVGVSRAPGGQGWRELFTAMLGTHDKLDVLAEEVLVQEMMTGTEYAIDTVSHDGRHSITDMIKYKRVPYGEGIAVYDSVEWLPYDTDAYGELIEYAFGALDAVGLRNWAAHTEIMMTPDGPRLLEVNARLAGAGNPAVTKIATGESQVTRIVDVCRGLGPELPPGYTLRRNVMAVFLMSHSTGIVRNAEIYDRARELSSYHSPVHVVSTGDHVDASTDLFATMTMGYIILAHDDLEQIYADREAIRKIEEELIVEPVESAS</sequence>
<proteinExistence type="predicted"/>
<name>A0A239KQS8_9ACTN</name>
<dbReference type="Gene3D" id="3.30.470.20">
    <property type="entry name" value="ATP-grasp fold, B domain"/>
    <property type="match status" value="1"/>
</dbReference>
<dbReference type="RefSeq" id="WP_143228064.1">
    <property type="nucleotide sequence ID" value="NZ_FZOR01000019.1"/>
</dbReference>
<dbReference type="PANTHER" id="PTHR43585">
    <property type="entry name" value="FUMIPYRROLE BIOSYNTHESIS PROTEIN C"/>
    <property type="match status" value="1"/>
</dbReference>